<evidence type="ECO:0000313" key="7">
    <source>
        <dbReference type="Proteomes" id="UP001239169"/>
    </source>
</evidence>
<dbReference type="InterPro" id="IPR019489">
    <property type="entry name" value="Clp_ATPase_C"/>
</dbReference>
<evidence type="ECO:0000259" key="4">
    <source>
        <dbReference type="Pfam" id="PF00004"/>
    </source>
</evidence>
<gene>
    <name evidence="6" type="ORF">QJS64_05095</name>
</gene>
<evidence type="ECO:0000256" key="1">
    <source>
        <dbReference type="ARBA" id="ARBA00010378"/>
    </source>
</evidence>
<feature type="domain" description="Clp ATPase C-terminal" evidence="5">
    <location>
        <begin position="198"/>
        <end position="275"/>
    </location>
</feature>
<accession>A0ABY8R6R2</accession>
<dbReference type="PRINTS" id="PR00819">
    <property type="entry name" value="CBXCFQXSUPER"/>
</dbReference>
<keyword evidence="7" id="KW-1185">Reference proteome</keyword>
<dbReference type="Pfam" id="PF10431">
    <property type="entry name" value="ClpB_D2-small"/>
    <property type="match status" value="1"/>
</dbReference>
<keyword evidence="3" id="KW-0067">ATP-binding</keyword>
<feature type="domain" description="ATPase AAA-type core" evidence="4">
    <location>
        <begin position="355"/>
        <end position="406"/>
    </location>
</feature>
<dbReference type="EMBL" id="CP124685">
    <property type="protein sequence ID" value="WGX76532.1"/>
    <property type="molecule type" value="Genomic_DNA"/>
</dbReference>
<dbReference type="PANTHER" id="PTHR43392">
    <property type="entry name" value="AAA-TYPE ATPASE FAMILY PROTEIN / ANKYRIN REPEAT FAMILY PROTEIN"/>
    <property type="match status" value="1"/>
</dbReference>
<organism evidence="6 7">
    <name type="scientific">Paraclostridium bifermentans</name>
    <name type="common">Clostridium bifermentans</name>
    <dbReference type="NCBI Taxonomy" id="1490"/>
    <lineage>
        <taxon>Bacteria</taxon>
        <taxon>Bacillati</taxon>
        <taxon>Bacillota</taxon>
        <taxon>Clostridia</taxon>
        <taxon>Peptostreptococcales</taxon>
        <taxon>Peptostreptococcaceae</taxon>
        <taxon>Paraclostridium</taxon>
    </lineage>
</organism>
<dbReference type="Pfam" id="PF00004">
    <property type="entry name" value="AAA"/>
    <property type="match status" value="1"/>
</dbReference>
<comment type="similarity">
    <text evidence="1">Belongs to the CbxX/CfxQ family.</text>
</comment>
<evidence type="ECO:0000313" key="6">
    <source>
        <dbReference type="EMBL" id="WGX76532.1"/>
    </source>
</evidence>
<dbReference type="InterPro" id="IPR003959">
    <property type="entry name" value="ATPase_AAA_core"/>
</dbReference>
<dbReference type="Gene3D" id="1.10.8.60">
    <property type="match status" value="1"/>
</dbReference>
<name>A0ABY8R6R2_PARBF</name>
<dbReference type="InterPro" id="IPR027417">
    <property type="entry name" value="P-loop_NTPase"/>
</dbReference>
<dbReference type="SUPFAM" id="SSF52540">
    <property type="entry name" value="P-loop containing nucleoside triphosphate hydrolases"/>
    <property type="match status" value="2"/>
</dbReference>
<dbReference type="Gene3D" id="3.40.50.300">
    <property type="entry name" value="P-loop containing nucleotide triphosphate hydrolases"/>
    <property type="match status" value="2"/>
</dbReference>
<evidence type="ECO:0000259" key="5">
    <source>
        <dbReference type="Pfam" id="PF10431"/>
    </source>
</evidence>
<dbReference type="InterPro" id="IPR050773">
    <property type="entry name" value="CbxX/CfxQ_RuBisCO_ESX"/>
</dbReference>
<keyword evidence="2" id="KW-0547">Nucleotide-binding</keyword>
<dbReference type="PANTHER" id="PTHR43392:SF2">
    <property type="entry name" value="AAA-TYPE ATPASE FAMILY PROTEIN _ ANKYRIN REPEAT FAMILY PROTEIN"/>
    <property type="match status" value="1"/>
</dbReference>
<reference evidence="6 7" key="1">
    <citation type="submission" date="2023-04" db="EMBL/GenBank/DDBJ databases">
        <title>Bacteria Genome Submission.</title>
        <authorList>
            <person name="Isaac P."/>
        </authorList>
    </citation>
    <scope>NUCLEOTIDE SEQUENCE [LARGE SCALE GENOMIC DNA]</scope>
    <source>
        <strain evidence="6 7">SampleS7P1</strain>
    </source>
</reference>
<proteinExistence type="inferred from homology"/>
<protein>
    <submittedName>
        <fullName evidence="6">AAA family ATPase</fullName>
    </submittedName>
</protein>
<dbReference type="InterPro" id="IPR000641">
    <property type="entry name" value="CbxX/CfxQ"/>
</dbReference>
<evidence type="ECO:0000256" key="3">
    <source>
        <dbReference type="ARBA" id="ARBA00022840"/>
    </source>
</evidence>
<sequence>MRATLSEYVLGQNDYISKLIIAFKRPFAYGKEDGVKNTIFITGPTGSGRHLSVKAIGRFLKENKLIKKSGIHSIDLAKYKLESDSDNLFLSDLYNSLYSSEQIIVFDNFEKCHQSALDLLTQLVVDEKLKLNRRYIEQLGQMVDVTGKGNLALNTTDEILVNGKYLVFITEKTEEDIRSSFSNNFMKKVNDIINTINLNEESLSLICKFILNDYQTKINNNLQINIEFDEMVLNHALNNFDKNIGAHGLEEYIKNYIYTPIVELELTGKISTDYTYKIKEENNSLTIANEVESINLYSVIKTNDNDSIEDLNKELENIIGLSTVKEFIKKLDDNIKVQNLRKSKGSKEAKLSLHMIFTGNPGTGKTTMARIMAKYLKAFGYLSSGHLVEVSRNDLVGQYVGETAQKQ</sequence>
<dbReference type="Proteomes" id="UP001239169">
    <property type="component" value="Chromosome"/>
</dbReference>
<evidence type="ECO:0000256" key="2">
    <source>
        <dbReference type="ARBA" id="ARBA00022741"/>
    </source>
</evidence>